<name>A0ABS2NYQ7_9BACI</name>
<sequence length="179" mass="20153">MKNPWCKLLLSLAVYSGLQSIGETEARFTDPHTMDAIEVSAAVIFPSTMEKMLQDAEDVHQKIRQLDEKLSTFPREGTLEELEQSLQEVATIELERRLLVSEFSSIRGEVTAYHELIPASESAAYPFVIEGYSRIQEMHGDVSSTLLEEVRTAILNEIVQLEEKAQEGVDADENHEDSL</sequence>
<evidence type="ECO:0000313" key="1">
    <source>
        <dbReference type="EMBL" id="MBM7619759.1"/>
    </source>
</evidence>
<dbReference type="Proteomes" id="UP000737402">
    <property type="component" value="Unassembled WGS sequence"/>
</dbReference>
<accession>A0ABS2NYQ7</accession>
<reference evidence="1 2" key="1">
    <citation type="submission" date="2021-01" db="EMBL/GenBank/DDBJ databases">
        <title>Genomic Encyclopedia of Type Strains, Phase IV (KMG-IV): sequencing the most valuable type-strain genomes for metagenomic binning, comparative biology and taxonomic classification.</title>
        <authorList>
            <person name="Goeker M."/>
        </authorList>
    </citation>
    <scope>NUCLEOTIDE SEQUENCE [LARGE SCALE GENOMIC DNA]</scope>
    <source>
        <strain evidence="1 2">DSM 25879</strain>
    </source>
</reference>
<comment type="caution">
    <text evidence="1">The sequence shown here is derived from an EMBL/GenBank/DDBJ whole genome shotgun (WGS) entry which is preliminary data.</text>
</comment>
<protein>
    <submittedName>
        <fullName evidence="1">Uncharacterized protein</fullName>
    </submittedName>
</protein>
<dbReference type="EMBL" id="JAFBED010000003">
    <property type="protein sequence ID" value="MBM7619759.1"/>
    <property type="molecule type" value="Genomic_DNA"/>
</dbReference>
<gene>
    <name evidence="1" type="ORF">JOC95_001611</name>
</gene>
<keyword evidence="2" id="KW-1185">Reference proteome</keyword>
<dbReference type="RefSeq" id="WP_204414992.1">
    <property type="nucleotide sequence ID" value="NZ_JAFBED010000003.1"/>
</dbReference>
<evidence type="ECO:0000313" key="2">
    <source>
        <dbReference type="Proteomes" id="UP000737402"/>
    </source>
</evidence>
<organism evidence="1 2">
    <name type="scientific">Sutcliffiella tianshenii</name>
    <dbReference type="NCBI Taxonomy" id="1463404"/>
    <lineage>
        <taxon>Bacteria</taxon>
        <taxon>Bacillati</taxon>
        <taxon>Bacillota</taxon>
        <taxon>Bacilli</taxon>
        <taxon>Bacillales</taxon>
        <taxon>Bacillaceae</taxon>
        <taxon>Sutcliffiella</taxon>
    </lineage>
</organism>
<proteinExistence type="predicted"/>